<keyword evidence="3" id="KW-1185">Reference proteome</keyword>
<dbReference type="Proteomes" id="UP000018208">
    <property type="component" value="Unassembled WGS sequence"/>
</dbReference>
<dbReference type="AlphaFoldDB" id="A0A9P8S1K0"/>
<dbReference type="EMBL" id="AUWU02000001">
    <property type="protein sequence ID" value="KAH0577070.1"/>
    <property type="molecule type" value="Genomic_DNA"/>
</dbReference>
<sequence length="188" mass="22263">MTNGLIHLLDRVLRPSTGCVPAHRNLRSSSRLLRASYEEVLDQEQRLRALWRQVNVNEEHARRSMVLFDRLMAREARGYRLCDVAGPVMAWCTWSPRHPGRNDHASTCLPSPAGIWLPQPCSLGAHQKKQLLQRIIQPACEVPKIKNWQQQQYLYYYIYQSLYFNYNRVIYYYIFIIQYIIQNIIQIL</sequence>
<organism evidence="2 3">
    <name type="scientific">Spironucleus salmonicida</name>
    <dbReference type="NCBI Taxonomy" id="348837"/>
    <lineage>
        <taxon>Eukaryota</taxon>
        <taxon>Metamonada</taxon>
        <taxon>Diplomonadida</taxon>
        <taxon>Hexamitidae</taxon>
        <taxon>Hexamitinae</taxon>
        <taxon>Spironucleus</taxon>
    </lineage>
</organism>
<reference evidence="2 3" key="1">
    <citation type="journal article" date="2014" name="PLoS Genet.">
        <title>The Genome of Spironucleus salmonicida Highlights a Fish Pathogen Adapted to Fluctuating Environments.</title>
        <authorList>
            <person name="Xu F."/>
            <person name="Jerlstrom-Hultqvist J."/>
            <person name="Einarsson E."/>
            <person name="Astvaldsson A."/>
            <person name="Svard S.G."/>
            <person name="Andersson J.O."/>
        </authorList>
    </citation>
    <scope>NUCLEOTIDE SEQUENCE [LARGE SCALE GENOMIC DNA]</scope>
    <source>
        <strain evidence="2 3">ATCC 50377</strain>
    </source>
</reference>
<dbReference type="InterPro" id="IPR000782">
    <property type="entry name" value="FAS1_domain"/>
</dbReference>
<accession>A0A9P8S1K0</accession>
<name>A0A9P8S1K0_9EUKA</name>
<evidence type="ECO:0000259" key="1">
    <source>
        <dbReference type="PROSITE" id="PS50213"/>
    </source>
</evidence>
<evidence type="ECO:0000313" key="3">
    <source>
        <dbReference type="Proteomes" id="UP000018208"/>
    </source>
</evidence>
<dbReference type="GeneID" id="94294442"/>
<comment type="caution">
    <text evidence="2">The sequence shown here is derived from an EMBL/GenBank/DDBJ whole genome shotgun (WGS) entry which is preliminary data.</text>
</comment>
<protein>
    <recommendedName>
        <fullName evidence="1">FAS1 domain-containing protein</fullName>
    </recommendedName>
</protein>
<proteinExistence type="predicted"/>
<feature type="domain" description="FAS1" evidence="1">
    <location>
        <begin position="1"/>
        <end position="13"/>
    </location>
</feature>
<gene>
    <name evidence="2" type="ORF">SS50377_20419</name>
</gene>
<dbReference type="RefSeq" id="XP_067767843.1">
    <property type="nucleotide sequence ID" value="XM_067904361.1"/>
</dbReference>
<evidence type="ECO:0000313" key="2">
    <source>
        <dbReference type="EMBL" id="KAH0577070.1"/>
    </source>
</evidence>
<dbReference type="KEGG" id="ssao:94294442"/>
<dbReference type="PROSITE" id="PS50213">
    <property type="entry name" value="FAS1"/>
    <property type="match status" value="1"/>
</dbReference>